<evidence type="ECO:0000256" key="4">
    <source>
        <dbReference type="SAM" id="MobiDB-lite"/>
    </source>
</evidence>
<dbReference type="SMART" id="SM00215">
    <property type="entry name" value="VWC_out"/>
    <property type="match status" value="1"/>
</dbReference>
<dbReference type="Pfam" id="PF00094">
    <property type="entry name" value="VWD"/>
    <property type="match status" value="4"/>
</dbReference>
<evidence type="ECO:0000256" key="3">
    <source>
        <dbReference type="ARBA" id="ARBA00023180"/>
    </source>
</evidence>
<dbReference type="Gene3D" id="2.10.25.10">
    <property type="entry name" value="Laminin"/>
    <property type="match status" value="1"/>
</dbReference>
<dbReference type="GO" id="GO:0031012">
    <property type="term" value="C:extracellular matrix"/>
    <property type="evidence" value="ECO:0007669"/>
    <property type="project" value="TreeGrafter"/>
</dbReference>
<feature type="region of interest" description="Disordered" evidence="4">
    <location>
        <begin position="992"/>
        <end position="1018"/>
    </location>
</feature>
<dbReference type="Pfam" id="PF08742">
    <property type="entry name" value="C8"/>
    <property type="match status" value="2"/>
</dbReference>
<protein>
    <recommendedName>
        <fullName evidence="5">VWFD domain-containing protein</fullName>
    </recommendedName>
</protein>
<dbReference type="InterPro" id="IPR025615">
    <property type="entry name" value="TILa_dom"/>
</dbReference>
<dbReference type="GO" id="GO:0005615">
    <property type="term" value="C:extracellular space"/>
    <property type="evidence" value="ECO:0007669"/>
    <property type="project" value="TreeGrafter"/>
</dbReference>
<feature type="domain" description="VWFD" evidence="5">
    <location>
        <begin position="215"/>
        <end position="403"/>
    </location>
</feature>
<dbReference type="GO" id="GO:0016020">
    <property type="term" value="C:membrane"/>
    <property type="evidence" value="ECO:0007669"/>
    <property type="project" value="UniProtKB-SubCell"/>
</dbReference>
<dbReference type="SMART" id="SM00216">
    <property type="entry name" value="VWD"/>
    <property type="match status" value="4"/>
</dbReference>
<evidence type="ECO:0000259" key="5">
    <source>
        <dbReference type="PROSITE" id="PS51233"/>
    </source>
</evidence>
<evidence type="ECO:0000256" key="1">
    <source>
        <dbReference type="ARBA" id="ARBA00022737"/>
    </source>
</evidence>
<evidence type="ECO:0000256" key="2">
    <source>
        <dbReference type="ARBA" id="ARBA00023157"/>
    </source>
</evidence>
<dbReference type="Proteomes" id="UP001187415">
    <property type="component" value="Unassembled WGS sequence"/>
</dbReference>
<dbReference type="AlphaFoldDB" id="A0AA88ISY9"/>
<keyword evidence="3" id="KW-0325">Glycoprotein</keyword>
<name>A0AA88ISY9_CHASR</name>
<dbReference type="GO" id="GO:0007160">
    <property type="term" value="P:cell-matrix adhesion"/>
    <property type="evidence" value="ECO:0007669"/>
    <property type="project" value="InterPro"/>
</dbReference>
<dbReference type="Pfam" id="PF01826">
    <property type="entry name" value="TIL"/>
    <property type="match status" value="1"/>
</dbReference>
<dbReference type="Pfam" id="PF12714">
    <property type="entry name" value="TILa"/>
    <property type="match status" value="1"/>
</dbReference>
<feature type="domain" description="VWFD" evidence="5">
    <location>
        <begin position="32"/>
        <end position="214"/>
    </location>
</feature>
<dbReference type="FunFam" id="2.10.25.10:FF:000055">
    <property type="entry name" value="alpha-tectorin isoform X1"/>
    <property type="match status" value="1"/>
</dbReference>
<dbReference type="InterPro" id="IPR014853">
    <property type="entry name" value="VWF/SSPO/ZAN-like_Cys-rich_dom"/>
</dbReference>
<keyword evidence="7" id="KW-1185">Reference proteome</keyword>
<dbReference type="CDD" id="cd19941">
    <property type="entry name" value="TIL"/>
    <property type="match status" value="1"/>
</dbReference>
<feature type="domain" description="VWFD" evidence="5">
    <location>
        <begin position="827"/>
        <end position="1018"/>
    </location>
</feature>
<dbReference type="InterPro" id="IPR002919">
    <property type="entry name" value="TIL_dom"/>
</dbReference>
<dbReference type="PROSITE" id="PS51233">
    <property type="entry name" value="VWFD"/>
    <property type="match status" value="4"/>
</dbReference>
<keyword evidence="1" id="KW-0677">Repeat</keyword>
<dbReference type="SMART" id="SM00832">
    <property type="entry name" value="C8"/>
    <property type="match status" value="3"/>
</dbReference>
<dbReference type="PANTHER" id="PTHR11339:SF244">
    <property type="entry name" value="IGGFC-BINDING PROTEIN"/>
    <property type="match status" value="1"/>
</dbReference>
<dbReference type="InterPro" id="IPR036084">
    <property type="entry name" value="Ser_inhib-like_sf"/>
</dbReference>
<accession>A0AA88ISY9</accession>
<reference evidence="6" key="1">
    <citation type="submission" date="2023-07" db="EMBL/GenBank/DDBJ databases">
        <title>Chromosome-level Genome Assembly of Striped Snakehead (Channa striata).</title>
        <authorList>
            <person name="Liu H."/>
        </authorList>
    </citation>
    <scope>NUCLEOTIDE SEQUENCE</scope>
    <source>
        <strain evidence="6">Gz</strain>
        <tissue evidence="6">Muscle</tissue>
    </source>
</reference>
<dbReference type="InterPro" id="IPR001007">
    <property type="entry name" value="VWF_dom"/>
</dbReference>
<dbReference type="InterPro" id="IPR050780">
    <property type="entry name" value="Mucin_vWF_Thrombospondin_sf"/>
</dbReference>
<dbReference type="SUPFAM" id="SSF57567">
    <property type="entry name" value="Serine protease inhibitors"/>
    <property type="match status" value="1"/>
</dbReference>
<comment type="caution">
    <text evidence="6">The sequence shown here is derived from an EMBL/GenBank/DDBJ whole genome shotgun (WGS) entry which is preliminary data.</text>
</comment>
<evidence type="ECO:0000313" key="6">
    <source>
        <dbReference type="EMBL" id="KAK2820376.1"/>
    </source>
</evidence>
<dbReference type="InterPro" id="IPR001846">
    <property type="entry name" value="VWF_type-D"/>
</dbReference>
<evidence type="ECO:0000313" key="7">
    <source>
        <dbReference type="Proteomes" id="UP001187415"/>
    </source>
</evidence>
<gene>
    <name evidence="6" type="ORF">Q5P01_023335</name>
</gene>
<feature type="domain" description="VWFD" evidence="5">
    <location>
        <begin position="604"/>
        <end position="783"/>
    </location>
</feature>
<dbReference type="EMBL" id="JAUPFM010000019">
    <property type="protein sequence ID" value="KAK2820376.1"/>
    <property type="molecule type" value="Genomic_DNA"/>
</dbReference>
<dbReference type="PANTHER" id="PTHR11339">
    <property type="entry name" value="EXTRACELLULAR MATRIX GLYCOPROTEIN RELATED"/>
    <property type="match status" value="1"/>
</dbReference>
<proteinExistence type="predicted"/>
<sequence>MDEKEKDCVCHQAGYDSINSTNYFTIPGSFSNNASGSNSNFRLSSNVNVPGRWAFKGTCTYVLSEQCRRGLPYYRVEGSNEHLGSTYVSWIRLINIYVYNETVELVKGHHGEAKVNGIFATTPVYLRNGSVQVYESGFSIIVSTDFGLEVSYDTDHYVKISLPYTYQNATCGLCGNFNNDPGDDFRTRQGQALSSPVIFANSWQALGSNESGCEPQCAGGGYQPILCQALNVYTSQCQQNGVQLPSWRRPGFCEIPCPANSHFETQVTLQKMPRGQQGFTWVVKFESQDSQVSIEITNSSKVQVDGQLIRLPFSSASNQIQIYYSSIHSVILRTSFGVTVQTVWPSFVRVTAPGVYNNSLAGLCGNYNGHPSDDFQTPNGTLVNSSQVFGDSWRNGSLAPQCVESRSFNSSTNITEYCGILELSQGPFAKCWETVDRREHVDICDNTVRTSNNPAVELCDILQDLALLCQQNRVVLGSWRNVTGCESTCPPNSHYELCGTSCPSTCPSLSFPFSCDAVCQEGCQCDDGFVLNGNQCVPPTSCGCYHQGRYHQGGEQFWDGEQCDSLCTCNGITGLVHCTPSSCGIQETCRVVGGEFGCHPNPHGVCSASGDPHYLTFDHKAYDFQGSCHYVLAAVCNATDGLPQFSVESKNEAWNGGSVSITAEVLVNVGGYQVRVSSDSHGVVQVNGVTKTLPVLLNGSSLAVFASGYLTTVKADFGLSVTYDGWSTVSISVPSNYSGKTCGLCGNFNGNPNDDFLTPSGIMVSTPDEFGTAWKAAGNYTCSDGCGSSCPRCINEEAARAQCEVIEAADGPFNFCHEIVDPAPYFSDCVFDLGESFWTEGCSHQCKCHSPSDLRCSAASCTPTQLCTIRNGQLGCFDSMSTCTVWGDPHYVTFDGALAHFQGTCSYIITESVSHSTNDTWFQVNGSEVSVPTTAGTLAKVVRDGDYIVVDSSSLIVQFDGTSTLLVRVADIHQNRVSGMCGNFNGDPADDKALPNGTLAQNDHDFGNSWKAPTSQPG</sequence>
<keyword evidence="2" id="KW-1015">Disulfide bond</keyword>
<organism evidence="6 7">
    <name type="scientific">Channa striata</name>
    <name type="common">Snakehead murrel</name>
    <name type="synonym">Ophicephalus striatus</name>
    <dbReference type="NCBI Taxonomy" id="64152"/>
    <lineage>
        <taxon>Eukaryota</taxon>
        <taxon>Metazoa</taxon>
        <taxon>Chordata</taxon>
        <taxon>Craniata</taxon>
        <taxon>Vertebrata</taxon>
        <taxon>Euteleostomi</taxon>
        <taxon>Actinopterygii</taxon>
        <taxon>Neopterygii</taxon>
        <taxon>Teleostei</taxon>
        <taxon>Neoteleostei</taxon>
        <taxon>Acanthomorphata</taxon>
        <taxon>Anabantaria</taxon>
        <taxon>Anabantiformes</taxon>
        <taxon>Channoidei</taxon>
        <taxon>Channidae</taxon>
        <taxon>Channa</taxon>
    </lineage>
</organism>